<organism evidence="1 2">
    <name type="scientific">Popillia japonica</name>
    <name type="common">Japanese beetle</name>
    <dbReference type="NCBI Taxonomy" id="7064"/>
    <lineage>
        <taxon>Eukaryota</taxon>
        <taxon>Metazoa</taxon>
        <taxon>Ecdysozoa</taxon>
        <taxon>Arthropoda</taxon>
        <taxon>Hexapoda</taxon>
        <taxon>Insecta</taxon>
        <taxon>Pterygota</taxon>
        <taxon>Neoptera</taxon>
        <taxon>Endopterygota</taxon>
        <taxon>Coleoptera</taxon>
        <taxon>Polyphaga</taxon>
        <taxon>Scarabaeiformia</taxon>
        <taxon>Scarabaeidae</taxon>
        <taxon>Rutelinae</taxon>
        <taxon>Popillia</taxon>
    </lineage>
</organism>
<dbReference type="EMBL" id="JASPKY010000101">
    <property type="protein sequence ID" value="KAK9737365.1"/>
    <property type="molecule type" value="Genomic_DNA"/>
</dbReference>
<protein>
    <submittedName>
        <fullName evidence="1">NAD-dependent glycerol-3-phosphate dehydrogenase N-terminus</fullName>
    </submittedName>
</protein>
<evidence type="ECO:0000313" key="1">
    <source>
        <dbReference type="EMBL" id="KAK9737365.1"/>
    </source>
</evidence>
<sequence>MFIFYFTVLRLHKQSFTYYLRLSLVSDKILFLLNHISYNTGKLTLNEILVICLKSSRKCASSVVETGAPR</sequence>
<dbReference type="Proteomes" id="UP001458880">
    <property type="component" value="Unassembled WGS sequence"/>
</dbReference>
<dbReference type="AlphaFoldDB" id="A0AAW1LPY4"/>
<evidence type="ECO:0000313" key="2">
    <source>
        <dbReference type="Proteomes" id="UP001458880"/>
    </source>
</evidence>
<gene>
    <name evidence="1" type="ORF">QE152_g10792</name>
</gene>
<accession>A0AAW1LPY4</accession>
<proteinExistence type="predicted"/>
<reference evidence="1 2" key="1">
    <citation type="journal article" date="2024" name="BMC Genomics">
        <title>De novo assembly and annotation of Popillia japonica's genome with initial clues to its potential as an invasive pest.</title>
        <authorList>
            <person name="Cucini C."/>
            <person name="Boschi S."/>
            <person name="Funari R."/>
            <person name="Cardaioli E."/>
            <person name="Iannotti N."/>
            <person name="Marturano G."/>
            <person name="Paoli F."/>
            <person name="Bruttini M."/>
            <person name="Carapelli A."/>
            <person name="Frati F."/>
            <person name="Nardi F."/>
        </authorList>
    </citation>
    <scope>NUCLEOTIDE SEQUENCE [LARGE SCALE GENOMIC DNA]</scope>
    <source>
        <strain evidence="1">DMR45628</strain>
    </source>
</reference>
<keyword evidence="2" id="KW-1185">Reference proteome</keyword>
<name>A0AAW1LPY4_POPJA</name>
<comment type="caution">
    <text evidence="1">The sequence shown here is derived from an EMBL/GenBank/DDBJ whole genome shotgun (WGS) entry which is preliminary data.</text>
</comment>